<accession>A0A6J8BDV3</accession>
<dbReference type="Proteomes" id="UP000507470">
    <property type="component" value="Unassembled WGS sequence"/>
</dbReference>
<protein>
    <submittedName>
        <fullName evidence="1">Uncharacterized protein</fullName>
    </submittedName>
</protein>
<dbReference type="Gene3D" id="1.10.533.10">
    <property type="entry name" value="Death Domain, Fas"/>
    <property type="match status" value="1"/>
</dbReference>
<name>A0A6J8BDV3_MYTCO</name>
<evidence type="ECO:0000313" key="1">
    <source>
        <dbReference type="EMBL" id="CAC5381793.1"/>
    </source>
</evidence>
<dbReference type="OrthoDB" id="6085938at2759"/>
<dbReference type="AlphaFoldDB" id="A0A6J8BDV3"/>
<proteinExistence type="predicted"/>
<organism evidence="1 2">
    <name type="scientific">Mytilus coruscus</name>
    <name type="common">Sea mussel</name>
    <dbReference type="NCBI Taxonomy" id="42192"/>
    <lineage>
        <taxon>Eukaryota</taxon>
        <taxon>Metazoa</taxon>
        <taxon>Spiralia</taxon>
        <taxon>Lophotrochozoa</taxon>
        <taxon>Mollusca</taxon>
        <taxon>Bivalvia</taxon>
        <taxon>Autobranchia</taxon>
        <taxon>Pteriomorphia</taxon>
        <taxon>Mytilida</taxon>
        <taxon>Mytiloidea</taxon>
        <taxon>Mytilidae</taxon>
        <taxon>Mytilinae</taxon>
        <taxon>Mytilus</taxon>
    </lineage>
</organism>
<keyword evidence="2" id="KW-1185">Reference proteome</keyword>
<gene>
    <name evidence="1" type="ORF">MCOR_17661</name>
</gene>
<dbReference type="EMBL" id="CACVKT020003120">
    <property type="protein sequence ID" value="CAC5381793.1"/>
    <property type="molecule type" value="Genomic_DNA"/>
</dbReference>
<evidence type="ECO:0000313" key="2">
    <source>
        <dbReference type="Proteomes" id="UP000507470"/>
    </source>
</evidence>
<reference evidence="1 2" key="1">
    <citation type="submission" date="2020-06" db="EMBL/GenBank/DDBJ databases">
        <authorList>
            <person name="Li R."/>
            <person name="Bekaert M."/>
        </authorList>
    </citation>
    <scope>NUCLEOTIDE SEQUENCE [LARGE SCALE GENOMIC DNA]</scope>
    <source>
        <strain evidence="2">wild</strain>
    </source>
</reference>
<sequence>MDALKVRKRIEANYNSGREKRSYNKKKSDYWQDEIRVIRSRRKFTICAAIKDADVVPASKLCLEDEADVENLTVVEIKQKLKDHGVVTKIRKHDKLVQLYKDTMLQNHSFSSNSSAIEERRRSNRYKGVPFVGVEIPIEQFENLQCVAVARHKRHEIEVDEEGKVFELEADRNIKVRFPQEAFAGKTIVATKAVPWTHAVIENAAKKYKELHNIKTAGSYIDISCENTTKEDSDLEMYDFGWVVDKKLHKNQSVNKETLNRCSRWIVNNLNPDENELQLDDVFDSDFLEELKTKDTEGDKSRFIIRHLHESNSDSDFDKFLVGLKSSQPNVALRINSVKNQVVLSRNHKDMDPENNFASDFDPGHNNVAMTYRLIDAIGQHEMLPFPRDCYLIGDTLYPSEHPIATPYTVRHLRNQNAIIRDQRKIVSEKIRASRVYVEHSIRRMNIYEIIG</sequence>
<dbReference type="InterPro" id="IPR011029">
    <property type="entry name" value="DEATH-like_dom_sf"/>
</dbReference>